<dbReference type="GO" id="GO:0016651">
    <property type="term" value="F:oxidoreductase activity, acting on NAD(P)H"/>
    <property type="evidence" value="ECO:0007669"/>
    <property type="project" value="TreeGrafter"/>
</dbReference>
<dbReference type="Pfam" id="PF00107">
    <property type="entry name" value="ADH_zinc_N"/>
    <property type="match status" value="1"/>
</dbReference>
<dbReference type="PANTHER" id="PTHR48106">
    <property type="entry name" value="QUINONE OXIDOREDUCTASE PIG3-RELATED"/>
    <property type="match status" value="1"/>
</dbReference>
<dbReference type="RefSeq" id="WP_188175198.1">
    <property type="nucleotide sequence ID" value="NZ_JACVVD010000004.1"/>
</dbReference>
<feature type="region of interest" description="Disordered" evidence="3">
    <location>
        <begin position="1"/>
        <end position="23"/>
    </location>
</feature>
<dbReference type="EMBL" id="JACVVD010000004">
    <property type="protein sequence ID" value="MBD0381421.1"/>
    <property type="molecule type" value="Genomic_DNA"/>
</dbReference>
<evidence type="ECO:0000256" key="3">
    <source>
        <dbReference type="SAM" id="MobiDB-lite"/>
    </source>
</evidence>
<organism evidence="5 6">
    <name type="scientific">Paenibacillus sedimenti</name>
    <dbReference type="NCBI Taxonomy" id="2770274"/>
    <lineage>
        <taxon>Bacteria</taxon>
        <taxon>Bacillati</taxon>
        <taxon>Bacillota</taxon>
        <taxon>Bacilli</taxon>
        <taxon>Bacillales</taxon>
        <taxon>Paenibacillaceae</taxon>
        <taxon>Paenibacillus</taxon>
    </lineage>
</organism>
<keyword evidence="2" id="KW-0560">Oxidoreductase</keyword>
<keyword evidence="1" id="KW-0521">NADP</keyword>
<dbReference type="PROSITE" id="PS01162">
    <property type="entry name" value="QOR_ZETA_CRYSTAL"/>
    <property type="match status" value="1"/>
</dbReference>
<proteinExistence type="predicted"/>
<dbReference type="InterPro" id="IPR011032">
    <property type="entry name" value="GroES-like_sf"/>
</dbReference>
<keyword evidence="6" id="KW-1185">Reference proteome</keyword>
<accession>A0A926KQR1</accession>
<sequence length="329" mass="35076">MKSIVIQQSGGLDTLQEKESPDMKPMPGMLTIDVVYAGVGYVDVMMRRGEFGPLVPFPLTPGLEVSGYVREISDGVEGFYIGQPVAAMTLGTYGGYASIVQARPEFTIPLDQAGAAIDMATAAAAIVNLTTAYMAVRHVGKVRPGDQVLIHGAAGGLGSYLGQVAKWSGAGKVYGTVGSMEKLQHAASFGYDELFVRSDFVKQIRQATEQQGVHSVFDPVGGEMRKMSLEVLRSLGQLVVVGNASGKEDVMYASNELWIQSKTVSGFALGVYAQFAPEEVGRAAREALQLIANHGIHTEIFGIYPFEKAAEAHAQLEAGNTVGKLLLQM</sequence>
<dbReference type="Gene3D" id="3.90.180.10">
    <property type="entry name" value="Medium-chain alcohol dehydrogenases, catalytic domain"/>
    <property type="match status" value="1"/>
</dbReference>
<dbReference type="Proteomes" id="UP000650466">
    <property type="component" value="Unassembled WGS sequence"/>
</dbReference>
<evidence type="ECO:0000313" key="6">
    <source>
        <dbReference type="Proteomes" id="UP000650466"/>
    </source>
</evidence>
<dbReference type="InterPro" id="IPR036291">
    <property type="entry name" value="NAD(P)-bd_dom_sf"/>
</dbReference>
<protein>
    <submittedName>
        <fullName evidence="5">Zinc-binding dehydrogenase</fullName>
    </submittedName>
</protein>
<evidence type="ECO:0000256" key="2">
    <source>
        <dbReference type="ARBA" id="ARBA00023002"/>
    </source>
</evidence>
<name>A0A926KQR1_9BACL</name>
<dbReference type="InterPro" id="IPR002364">
    <property type="entry name" value="Quin_OxRdtase/zeta-crystal_CS"/>
</dbReference>
<reference evidence="5" key="1">
    <citation type="submission" date="2020-09" db="EMBL/GenBank/DDBJ databases">
        <title>Draft Genome Sequence of Paenibacillus sp. WST5.</title>
        <authorList>
            <person name="Bao Z."/>
        </authorList>
    </citation>
    <scope>NUCLEOTIDE SEQUENCE</scope>
    <source>
        <strain evidence="5">WST5</strain>
    </source>
</reference>
<dbReference type="SUPFAM" id="SSF50129">
    <property type="entry name" value="GroES-like"/>
    <property type="match status" value="1"/>
</dbReference>
<dbReference type="GO" id="GO:0008270">
    <property type="term" value="F:zinc ion binding"/>
    <property type="evidence" value="ECO:0007669"/>
    <property type="project" value="InterPro"/>
</dbReference>
<evidence type="ECO:0000256" key="1">
    <source>
        <dbReference type="ARBA" id="ARBA00022857"/>
    </source>
</evidence>
<feature type="compositionally biased region" description="Polar residues" evidence="3">
    <location>
        <begin position="1"/>
        <end position="11"/>
    </location>
</feature>
<dbReference type="AlphaFoldDB" id="A0A926KQR1"/>
<evidence type="ECO:0000259" key="4">
    <source>
        <dbReference type="SMART" id="SM00829"/>
    </source>
</evidence>
<dbReference type="SMART" id="SM00829">
    <property type="entry name" value="PKS_ER"/>
    <property type="match status" value="1"/>
</dbReference>
<gene>
    <name evidence="5" type="ORF">ICC18_14940</name>
</gene>
<dbReference type="Gene3D" id="3.40.50.720">
    <property type="entry name" value="NAD(P)-binding Rossmann-like Domain"/>
    <property type="match status" value="1"/>
</dbReference>
<feature type="domain" description="Enoyl reductase (ER)" evidence="4">
    <location>
        <begin position="10"/>
        <end position="327"/>
    </location>
</feature>
<dbReference type="SUPFAM" id="SSF51735">
    <property type="entry name" value="NAD(P)-binding Rossmann-fold domains"/>
    <property type="match status" value="1"/>
</dbReference>
<dbReference type="InterPro" id="IPR020843">
    <property type="entry name" value="ER"/>
</dbReference>
<dbReference type="InterPro" id="IPR013154">
    <property type="entry name" value="ADH-like_N"/>
</dbReference>
<dbReference type="Pfam" id="PF08240">
    <property type="entry name" value="ADH_N"/>
    <property type="match status" value="1"/>
</dbReference>
<dbReference type="InterPro" id="IPR013149">
    <property type="entry name" value="ADH-like_C"/>
</dbReference>
<dbReference type="GO" id="GO:0070402">
    <property type="term" value="F:NADPH binding"/>
    <property type="evidence" value="ECO:0007669"/>
    <property type="project" value="TreeGrafter"/>
</dbReference>
<evidence type="ECO:0000313" key="5">
    <source>
        <dbReference type="EMBL" id="MBD0381421.1"/>
    </source>
</evidence>
<comment type="caution">
    <text evidence="5">The sequence shown here is derived from an EMBL/GenBank/DDBJ whole genome shotgun (WGS) entry which is preliminary data.</text>
</comment>